<keyword evidence="5 10" id="KW-0418">Kinase</keyword>
<dbReference type="PANTHER" id="PTHR43289:SF6">
    <property type="entry name" value="SERINE_THREONINE-PROTEIN KINASE NEKL-3"/>
    <property type="match status" value="1"/>
</dbReference>
<proteinExistence type="predicted"/>
<evidence type="ECO:0000256" key="3">
    <source>
        <dbReference type="ARBA" id="ARBA00022679"/>
    </source>
</evidence>
<keyword evidence="8" id="KW-1133">Transmembrane helix</keyword>
<dbReference type="SMART" id="SM00220">
    <property type="entry name" value="S_TKc"/>
    <property type="match status" value="1"/>
</dbReference>
<evidence type="ECO:0000256" key="6">
    <source>
        <dbReference type="ARBA" id="ARBA00022840"/>
    </source>
</evidence>
<evidence type="ECO:0000256" key="5">
    <source>
        <dbReference type="ARBA" id="ARBA00022777"/>
    </source>
</evidence>
<dbReference type="GO" id="GO:0004674">
    <property type="term" value="F:protein serine/threonine kinase activity"/>
    <property type="evidence" value="ECO:0007669"/>
    <property type="project" value="UniProtKB-KW"/>
</dbReference>
<dbReference type="KEGG" id="kbs:EPA93_39340"/>
<organism evidence="10 11">
    <name type="scientific">Ktedonosporobacter rubrisoli</name>
    <dbReference type="NCBI Taxonomy" id="2509675"/>
    <lineage>
        <taxon>Bacteria</taxon>
        <taxon>Bacillati</taxon>
        <taxon>Chloroflexota</taxon>
        <taxon>Ktedonobacteria</taxon>
        <taxon>Ktedonobacterales</taxon>
        <taxon>Ktedonosporobacteraceae</taxon>
        <taxon>Ktedonosporobacter</taxon>
    </lineage>
</organism>
<evidence type="ECO:0000256" key="1">
    <source>
        <dbReference type="ARBA" id="ARBA00012513"/>
    </source>
</evidence>
<dbReference type="PROSITE" id="PS00107">
    <property type="entry name" value="PROTEIN_KINASE_ATP"/>
    <property type="match status" value="1"/>
</dbReference>
<dbReference type="AlphaFoldDB" id="A0A4P6K152"/>
<dbReference type="Gene3D" id="1.10.510.10">
    <property type="entry name" value="Transferase(Phosphotransferase) domain 1"/>
    <property type="match status" value="1"/>
</dbReference>
<dbReference type="SUPFAM" id="SSF56112">
    <property type="entry name" value="Protein kinase-like (PK-like)"/>
    <property type="match status" value="1"/>
</dbReference>
<dbReference type="RefSeq" id="WP_129892766.1">
    <property type="nucleotide sequence ID" value="NZ_CP035758.1"/>
</dbReference>
<dbReference type="CDD" id="cd14014">
    <property type="entry name" value="STKc_PknB_like"/>
    <property type="match status" value="1"/>
</dbReference>
<dbReference type="EMBL" id="CP035758">
    <property type="protein sequence ID" value="QBD81705.1"/>
    <property type="molecule type" value="Genomic_DNA"/>
</dbReference>
<feature type="domain" description="Protein kinase" evidence="9">
    <location>
        <begin position="14"/>
        <end position="282"/>
    </location>
</feature>
<keyword evidence="8" id="KW-0472">Membrane</keyword>
<dbReference type="Pfam" id="PF00069">
    <property type="entry name" value="Pkinase"/>
    <property type="match status" value="1"/>
</dbReference>
<keyword evidence="3" id="KW-0808">Transferase</keyword>
<evidence type="ECO:0000256" key="4">
    <source>
        <dbReference type="ARBA" id="ARBA00022741"/>
    </source>
</evidence>
<dbReference type="OrthoDB" id="153902at2"/>
<evidence type="ECO:0000313" key="10">
    <source>
        <dbReference type="EMBL" id="QBD81705.1"/>
    </source>
</evidence>
<dbReference type="PROSITE" id="PS50011">
    <property type="entry name" value="PROTEIN_KINASE_DOM"/>
    <property type="match status" value="1"/>
</dbReference>
<dbReference type="Gene3D" id="3.30.200.20">
    <property type="entry name" value="Phosphorylase Kinase, domain 1"/>
    <property type="match status" value="1"/>
</dbReference>
<dbReference type="GO" id="GO:0005524">
    <property type="term" value="F:ATP binding"/>
    <property type="evidence" value="ECO:0007669"/>
    <property type="project" value="UniProtKB-UniRule"/>
</dbReference>
<dbReference type="Gene3D" id="2.120.10.30">
    <property type="entry name" value="TolB, C-terminal domain"/>
    <property type="match status" value="1"/>
</dbReference>
<evidence type="ECO:0000259" key="9">
    <source>
        <dbReference type="PROSITE" id="PS50011"/>
    </source>
</evidence>
<evidence type="ECO:0000313" key="11">
    <source>
        <dbReference type="Proteomes" id="UP000290365"/>
    </source>
</evidence>
<dbReference type="Proteomes" id="UP000290365">
    <property type="component" value="Chromosome"/>
</dbReference>
<dbReference type="InterPro" id="IPR011009">
    <property type="entry name" value="Kinase-like_dom_sf"/>
</dbReference>
<protein>
    <recommendedName>
        <fullName evidence="1">non-specific serine/threonine protein kinase</fullName>
        <ecNumber evidence="1">2.7.11.1</ecNumber>
    </recommendedName>
</protein>
<dbReference type="SUPFAM" id="SSF82171">
    <property type="entry name" value="DPP6 N-terminal domain-like"/>
    <property type="match status" value="1"/>
</dbReference>
<evidence type="ECO:0000256" key="7">
    <source>
        <dbReference type="PROSITE-ProRule" id="PRU10141"/>
    </source>
</evidence>
<dbReference type="InterPro" id="IPR008271">
    <property type="entry name" value="Ser/Thr_kinase_AS"/>
</dbReference>
<dbReference type="FunFam" id="1.10.510.10:FF:000021">
    <property type="entry name" value="Serine/threonine protein kinase"/>
    <property type="match status" value="1"/>
</dbReference>
<dbReference type="EC" id="2.7.11.1" evidence="1"/>
<dbReference type="PANTHER" id="PTHR43289">
    <property type="entry name" value="MITOGEN-ACTIVATED PROTEIN KINASE KINASE KINASE 20-RELATED"/>
    <property type="match status" value="1"/>
</dbReference>
<feature type="binding site" evidence="7">
    <location>
        <position position="43"/>
    </location>
    <ligand>
        <name>ATP</name>
        <dbReference type="ChEBI" id="CHEBI:30616"/>
    </ligand>
</feature>
<accession>A0A4P6K152</accession>
<sequence length="812" mass="87981">MQPDKMGGTILGHYRILHSLGYGGTATVFLAQDINLQREVAIKVFQPGTGEMQDFLRRFAREARVLAQLDHPHILPVYDYGEQETIACLVIPYMPGGSLRDRLRELGPVPIQQAIKLAGQILDALQYAHNRGLIHRDIKPGNMLFKADGTLLLSDFGLVKITSSPSDPLPLQATESTISHTIAGTPDYMAPEQITGQPTFASDIYSMGIVLYEMLTGKRPFNADNYIGVFMQHLHEQPAPLYTHNPQISAALNAAIMRALSKEPGKRYQSCNEFRQALEQALSSTKFPPEPLASFSTSSASPQPNDTNTQIISQPLAQQPRQIIIPHPDTRSGTPTTSIEATLSSGSAIYASSTAPIQHPVSPSTHPHAQKPLIIILICIILALVISLGTILYSGGYIDLRIGRQPGGSPSSPISSATTVTKGGITTNPGVATGNQLPVTATNCPPEGVARAPLMPPFISGKNPNLAYIVDEGTSDKPLAATLKLRDVTSDLPAQDIIRLPTAYISEAQLSRDGQWVLFTVQIAGQMQLRLIRVDGLAQQTLYCAPVHSSITHSQWSFNQQQVVFNAGQDKPITYLLNLATGVLQPELIPQANLSYIPRTWQSNTAIYMTTLLPNANASGQDIYILDTRKGANQHDGDLQKVATTPLACNSFDSSYDVSQLFMSQCTPAATQANGPSVVTVQPATGGTAKMVYSNANQAITAIRSVSPTTLLLLIENQAGDSSQNGLWKMSVDGKELNRLTTDNEHSQALCPFTQYAWSNISNDEAFYALQSFNSQTHTYSMVYGSLKGGPLHQFASIDDGTQLYLVGWTHI</sequence>
<evidence type="ECO:0000256" key="2">
    <source>
        <dbReference type="ARBA" id="ARBA00022527"/>
    </source>
</evidence>
<dbReference type="PROSITE" id="PS00108">
    <property type="entry name" value="PROTEIN_KINASE_ST"/>
    <property type="match status" value="1"/>
</dbReference>
<keyword evidence="6 7" id="KW-0067">ATP-binding</keyword>
<name>A0A4P6K152_KTERU</name>
<gene>
    <name evidence="10" type="ORF">EPA93_39340</name>
</gene>
<keyword evidence="11" id="KW-1185">Reference proteome</keyword>
<keyword evidence="4 7" id="KW-0547">Nucleotide-binding</keyword>
<feature type="transmembrane region" description="Helical" evidence="8">
    <location>
        <begin position="373"/>
        <end position="394"/>
    </location>
</feature>
<dbReference type="InterPro" id="IPR000719">
    <property type="entry name" value="Prot_kinase_dom"/>
</dbReference>
<keyword evidence="8" id="KW-0812">Transmembrane</keyword>
<keyword evidence="2 10" id="KW-0723">Serine/threonine-protein kinase</keyword>
<reference evidence="10 11" key="1">
    <citation type="submission" date="2019-01" db="EMBL/GenBank/DDBJ databases">
        <title>Ktedonosporobacter rubrisoli SCAWS-G2.</title>
        <authorList>
            <person name="Huang Y."/>
            <person name="Yan B."/>
        </authorList>
    </citation>
    <scope>NUCLEOTIDE SEQUENCE [LARGE SCALE GENOMIC DNA]</scope>
    <source>
        <strain evidence="10 11">SCAWS-G2</strain>
    </source>
</reference>
<dbReference type="InterPro" id="IPR017441">
    <property type="entry name" value="Protein_kinase_ATP_BS"/>
</dbReference>
<dbReference type="InterPro" id="IPR011042">
    <property type="entry name" value="6-blade_b-propeller_TolB-like"/>
</dbReference>
<evidence type="ECO:0000256" key="8">
    <source>
        <dbReference type="SAM" id="Phobius"/>
    </source>
</evidence>